<protein>
    <submittedName>
        <fullName evidence="1">Uncharacterized protein</fullName>
    </submittedName>
</protein>
<organism evidence="1">
    <name type="scientific">Arundo donax</name>
    <name type="common">Giant reed</name>
    <name type="synonym">Donax arundinaceus</name>
    <dbReference type="NCBI Taxonomy" id="35708"/>
    <lineage>
        <taxon>Eukaryota</taxon>
        <taxon>Viridiplantae</taxon>
        <taxon>Streptophyta</taxon>
        <taxon>Embryophyta</taxon>
        <taxon>Tracheophyta</taxon>
        <taxon>Spermatophyta</taxon>
        <taxon>Magnoliopsida</taxon>
        <taxon>Liliopsida</taxon>
        <taxon>Poales</taxon>
        <taxon>Poaceae</taxon>
        <taxon>PACMAD clade</taxon>
        <taxon>Arundinoideae</taxon>
        <taxon>Arundineae</taxon>
        <taxon>Arundo</taxon>
    </lineage>
</organism>
<proteinExistence type="predicted"/>
<reference evidence="1" key="1">
    <citation type="submission" date="2014-09" db="EMBL/GenBank/DDBJ databases">
        <authorList>
            <person name="Magalhaes I.L.F."/>
            <person name="Oliveira U."/>
            <person name="Santos F.R."/>
            <person name="Vidigal T.H.D.A."/>
            <person name="Brescovit A.D."/>
            <person name="Santos A.J."/>
        </authorList>
    </citation>
    <scope>NUCLEOTIDE SEQUENCE</scope>
    <source>
        <tissue evidence="1">Shoot tissue taken approximately 20 cm above the soil surface</tissue>
    </source>
</reference>
<evidence type="ECO:0000313" key="1">
    <source>
        <dbReference type="EMBL" id="JAD61289.1"/>
    </source>
</evidence>
<dbReference type="EMBL" id="GBRH01236606">
    <property type="protein sequence ID" value="JAD61289.1"/>
    <property type="molecule type" value="Transcribed_RNA"/>
</dbReference>
<accession>A0A0A9BBC5</accession>
<dbReference type="AlphaFoldDB" id="A0A0A9BBC5"/>
<name>A0A0A9BBC5_ARUDO</name>
<sequence>MAASPDPLLDSWGRGPVSDRGFGFLFLGW</sequence>
<reference evidence="1" key="2">
    <citation type="journal article" date="2015" name="Data Brief">
        <title>Shoot transcriptome of the giant reed, Arundo donax.</title>
        <authorList>
            <person name="Barrero R.A."/>
            <person name="Guerrero F.D."/>
            <person name="Moolhuijzen P."/>
            <person name="Goolsby J.A."/>
            <person name="Tidwell J."/>
            <person name="Bellgard S.E."/>
            <person name="Bellgard M.I."/>
        </authorList>
    </citation>
    <scope>NUCLEOTIDE SEQUENCE</scope>
    <source>
        <tissue evidence="1">Shoot tissue taken approximately 20 cm above the soil surface</tissue>
    </source>
</reference>